<gene>
    <name evidence="2" type="ORF">OQ497_08540</name>
</gene>
<evidence type="ECO:0000313" key="3">
    <source>
        <dbReference type="Proteomes" id="UP001301152"/>
    </source>
</evidence>
<dbReference type="EMBL" id="JAPIUZ010000003">
    <property type="protein sequence ID" value="MCX2564004.1"/>
    <property type="molecule type" value="Genomic_DNA"/>
</dbReference>
<dbReference type="Proteomes" id="UP001301152">
    <property type="component" value="Unassembled WGS sequence"/>
</dbReference>
<reference evidence="2 3" key="1">
    <citation type="submission" date="2022-11" db="EMBL/GenBank/DDBJ databases">
        <title>Genome sequencing of Acetobacter type strain.</title>
        <authorList>
            <person name="Heo J."/>
            <person name="Lee D."/>
            <person name="Han B.-H."/>
            <person name="Hong S.-B."/>
            <person name="Kwon S.-W."/>
        </authorList>
    </citation>
    <scope>NUCLEOTIDE SEQUENCE [LARGE SCALE GENOMIC DNA]</scope>
    <source>
        <strain evidence="2 3">KACC 21253</strain>
    </source>
</reference>
<keyword evidence="1" id="KW-0732">Signal</keyword>
<feature type="chain" id="PRO_5046940462" description="Lysozyme inhibitor LprI N-terminal domain-containing protein" evidence="1">
    <location>
        <begin position="20"/>
        <end position="300"/>
    </location>
</feature>
<evidence type="ECO:0000256" key="1">
    <source>
        <dbReference type="SAM" id="SignalP"/>
    </source>
</evidence>
<protein>
    <recommendedName>
        <fullName evidence="4">Lysozyme inhibitor LprI N-terminal domain-containing protein</fullName>
    </recommendedName>
</protein>
<comment type="caution">
    <text evidence="2">The sequence shown here is derived from an EMBL/GenBank/DDBJ whole genome shotgun (WGS) entry which is preliminary data.</text>
</comment>
<keyword evidence="3" id="KW-1185">Reference proteome</keyword>
<sequence length="300" mass="34439">MKKVFFAVYPLLFPLCAYAQEDTSAEYFVESVSIDPTLYNTQHIYMQDDPRLKNRVFFINVSQLTSDTATGVCRKKNSKNITLGKWLATTFPAHMFHSSDNFPVRDPADFNVPYSKKTLVSSLSYNCDDPEEKWAYGARQVILPNKKLLLTWKGDGVLLILRKIKPGEKILPSFKCSQNNTETEKAICDSNVLGGWDRSMLEALQKAIRGTPEADNEVDHFQLSASQVNDIINFQKKWLIERNKCKDDKACIAQQYNEQVDTMYDIALSGGYIPKPQTEEEKRQIEEDMLYFSKLTKKKK</sequence>
<evidence type="ECO:0000313" key="2">
    <source>
        <dbReference type="EMBL" id="MCX2564004.1"/>
    </source>
</evidence>
<feature type="signal peptide" evidence="1">
    <location>
        <begin position="1"/>
        <end position="19"/>
    </location>
</feature>
<dbReference type="RefSeq" id="WP_173559545.1">
    <property type="nucleotide sequence ID" value="NZ_JAPIUZ010000003.1"/>
</dbReference>
<organism evidence="2 3">
    <name type="scientific">Acetobacter thailandicus</name>
    <dbReference type="NCBI Taxonomy" id="1502842"/>
    <lineage>
        <taxon>Bacteria</taxon>
        <taxon>Pseudomonadati</taxon>
        <taxon>Pseudomonadota</taxon>
        <taxon>Alphaproteobacteria</taxon>
        <taxon>Acetobacterales</taxon>
        <taxon>Acetobacteraceae</taxon>
        <taxon>Acetobacter</taxon>
    </lineage>
</organism>
<evidence type="ECO:0008006" key="4">
    <source>
        <dbReference type="Google" id="ProtNLM"/>
    </source>
</evidence>
<name>A0ABT3QFD7_9PROT</name>
<accession>A0ABT3QFD7</accession>
<proteinExistence type="predicted"/>